<dbReference type="Pfam" id="PF07727">
    <property type="entry name" value="RVT_2"/>
    <property type="match status" value="1"/>
</dbReference>
<proteinExistence type="predicted"/>
<protein>
    <recommendedName>
        <fullName evidence="5">Reverse transcriptase Ty1/copia-type domain-containing protein</fullName>
    </recommendedName>
</protein>
<dbReference type="OMA" id="VTHAMSK"/>
<dbReference type="InterPro" id="IPR054722">
    <property type="entry name" value="PolX-like_BBD"/>
</dbReference>
<feature type="region of interest" description="Disordered" evidence="1">
    <location>
        <begin position="157"/>
        <end position="264"/>
    </location>
</feature>
<dbReference type="RefSeq" id="XP_016483849.1">
    <property type="nucleotide sequence ID" value="XM_016628363.1"/>
</dbReference>
<feature type="compositionally biased region" description="Polar residues" evidence="1">
    <location>
        <begin position="217"/>
        <end position="231"/>
    </location>
</feature>
<evidence type="ECO:0000256" key="1">
    <source>
        <dbReference type="SAM" id="MobiDB-lite"/>
    </source>
</evidence>
<dbReference type="Pfam" id="PF22936">
    <property type="entry name" value="Pol_BBD"/>
    <property type="match status" value="1"/>
</dbReference>
<sequence length="393" mass="44223">MQSTRNSWVLDSGATHHVTAEPHNLEEYTENEEISMGDGKTIPITHTGSTQIQASKTAFKLSNTLCAPSIKKNLISVAKFCQDNLTSVEFFSFTFVVKDLHTLKPLVQGQNKNGLYEWPHLQPTPPSVSLVSIKAPLHLWHCRLVFLESNFQHSTDSNRDIHSNNNSQVPAAAENSGNTQLTSPSSLQLPALSPSQNTATNKQQPPPLLTYQRRRTTASNMPSQQPLSTTREAPPPTSTSALSDSLNTTNPSTIDPSPTIPPEPTRIITRSQNNIFKPKRTFFFLTHLSPTPITFKQANKHEEWRQAMKAEYDALMKNQTWELVPRDPTTNVVDFKWLYRIKRKADGSIERYKARLVAKEFTQRPGLDFHETFSPVVKPITVRLVLSIAVQHR</sequence>
<name>A0A1S4B4S9_TOBAC</name>
<gene>
    <name evidence="4" type="primary">LOC107804460</name>
</gene>
<dbReference type="PaxDb" id="4097-A0A1S4B4S9"/>
<evidence type="ECO:0000259" key="2">
    <source>
        <dbReference type="Pfam" id="PF07727"/>
    </source>
</evidence>
<reference evidence="4" key="1">
    <citation type="submission" date="2025-08" db="UniProtKB">
        <authorList>
            <consortium name="RefSeq"/>
        </authorList>
    </citation>
    <scope>IDENTIFICATION</scope>
</reference>
<evidence type="ECO:0000259" key="3">
    <source>
        <dbReference type="Pfam" id="PF22936"/>
    </source>
</evidence>
<feature type="domain" description="Retrovirus-related Pol polyprotein from transposon TNT 1-94-like beta-barrel" evidence="3">
    <location>
        <begin position="8"/>
        <end position="82"/>
    </location>
</feature>
<dbReference type="OrthoDB" id="411615at2759"/>
<evidence type="ECO:0008006" key="5">
    <source>
        <dbReference type="Google" id="ProtNLM"/>
    </source>
</evidence>
<accession>A0A1S4B4S9</accession>
<feature type="compositionally biased region" description="Low complexity" evidence="1">
    <location>
        <begin position="247"/>
        <end position="257"/>
    </location>
</feature>
<feature type="compositionally biased region" description="Low complexity" evidence="1">
    <location>
        <begin position="179"/>
        <end position="196"/>
    </location>
</feature>
<organism evidence="4">
    <name type="scientific">Nicotiana tabacum</name>
    <name type="common">Common tobacco</name>
    <dbReference type="NCBI Taxonomy" id="4097"/>
    <lineage>
        <taxon>Eukaryota</taxon>
        <taxon>Viridiplantae</taxon>
        <taxon>Streptophyta</taxon>
        <taxon>Embryophyta</taxon>
        <taxon>Tracheophyta</taxon>
        <taxon>Spermatophyta</taxon>
        <taxon>Magnoliopsida</taxon>
        <taxon>eudicotyledons</taxon>
        <taxon>Gunneridae</taxon>
        <taxon>Pentapetalae</taxon>
        <taxon>asterids</taxon>
        <taxon>lamiids</taxon>
        <taxon>Solanales</taxon>
        <taxon>Solanaceae</taxon>
        <taxon>Nicotianoideae</taxon>
        <taxon>Nicotianeae</taxon>
        <taxon>Nicotiana</taxon>
    </lineage>
</organism>
<evidence type="ECO:0000313" key="4">
    <source>
        <dbReference type="RefSeq" id="XP_016483849.1"/>
    </source>
</evidence>
<dbReference type="AlphaFoldDB" id="A0A1S4B4S9"/>
<feature type="domain" description="Reverse transcriptase Ty1/copia-type" evidence="2">
    <location>
        <begin position="318"/>
        <end position="392"/>
    </location>
</feature>
<dbReference type="KEGG" id="nta:107804460"/>
<dbReference type="InterPro" id="IPR013103">
    <property type="entry name" value="RVT_2"/>
</dbReference>
<dbReference type="STRING" id="4097.A0A1S4B4S9"/>